<dbReference type="AlphaFoldDB" id="A0A2N3PSF7"/>
<dbReference type="Proteomes" id="UP000233293">
    <property type="component" value="Unassembled WGS sequence"/>
</dbReference>
<dbReference type="InterPro" id="IPR017946">
    <property type="entry name" value="PLC-like_Pdiesterase_TIM-brl"/>
</dbReference>
<dbReference type="InterPro" id="IPR030395">
    <property type="entry name" value="GP_PDE_dom"/>
</dbReference>
<evidence type="ECO:0000313" key="3">
    <source>
        <dbReference type="Proteomes" id="UP000233293"/>
    </source>
</evidence>
<dbReference type="GO" id="GO:0008081">
    <property type="term" value="F:phosphoric diester hydrolase activity"/>
    <property type="evidence" value="ECO:0007669"/>
    <property type="project" value="InterPro"/>
</dbReference>
<evidence type="ECO:0000259" key="1">
    <source>
        <dbReference type="PROSITE" id="PS51704"/>
    </source>
</evidence>
<dbReference type="RefSeq" id="WP_101251829.1">
    <property type="nucleotide sequence ID" value="NZ_PIUM01000021.1"/>
</dbReference>
<accession>A0A2N3PSF7</accession>
<dbReference type="PANTHER" id="PTHR46211:SF1">
    <property type="entry name" value="GLYCEROPHOSPHODIESTER PHOSPHODIESTERASE, CYTOPLASMIC"/>
    <property type="match status" value="1"/>
</dbReference>
<feature type="domain" description="GP-PDE" evidence="1">
    <location>
        <begin position="7"/>
        <end position="245"/>
    </location>
</feature>
<reference evidence="3" key="1">
    <citation type="submission" date="2017-12" db="EMBL/GenBank/DDBJ databases">
        <title>Draft genome sequence of Telmatospirillum siberiense 26-4b1T, an acidotolerant peatland alphaproteobacterium potentially involved in sulfur cycling.</title>
        <authorList>
            <person name="Hausmann B."/>
            <person name="Pjevac P."/>
            <person name="Schreck K."/>
            <person name="Herbold C.W."/>
            <person name="Daims H."/>
            <person name="Wagner M."/>
            <person name="Pester M."/>
            <person name="Loy A."/>
        </authorList>
    </citation>
    <scope>NUCLEOTIDE SEQUENCE [LARGE SCALE GENOMIC DNA]</scope>
    <source>
        <strain evidence="3">26-4b1</strain>
    </source>
</reference>
<dbReference type="SUPFAM" id="SSF51695">
    <property type="entry name" value="PLC-like phosphodiesterases"/>
    <property type="match status" value="1"/>
</dbReference>
<dbReference type="CDD" id="cd08562">
    <property type="entry name" value="GDPD_EcUgpQ_like"/>
    <property type="match status" value="1"/>
</dbReference>
<sequence length="247" mass="26333">MTGSILPRVIGHRGAAAHAPENTLAGFACAVRLGVGWIELDVQLTADGVPVVFHDDRLDRTSDGHGLLVETSLADIRRLDAGGWFAERFSGEKIPTLSEALSFLVKQGQGLCLEVKASEARGGSTARAALAEVERSWPADGPPLVISSFAKSALAVADEMAPDRPRGLLVEKVPSDWRDEVSGLGCTSLHVDQTTLDEKTVRAVKEAGLALFAYTVNDRLRAEQLWGWGADTLFSDCPEQLLSGSDG</sequence>
<comment type="caution">
    <text evidence="2">The sequence shown here is derived from an EMBL/GenBank/DDBJ whole genome shotgun (WGS) entry which is preliminary data.</text>
</comment>
<protein>
    <submittedName>
        <fullName evidence="2">Glycerophosphoryl diester phosphodiesterase</fullName>
    </submittedName>
</protein>
<dbReference type="GO" id="GO:0006629">
    <property type="term" value="P:lipid metabolic process"/>
    <property type="evidence" value="ECO:0007669"/>
    <property type="project" value="InterPro"/>
</dbReference>
<organism evidence="2 3">
    <name type="scientific">Telmatospirillum siberiense</name>
    <dbReference type="NCBI Taxonomy" id="382514"/>
    <lineage>
        <taxon>Bacteria</taxon>
        <taxon>Pseudomonadati</taxon>
        <taxon>Pseudomonadota</taxon>
        <taxon>Alphaproteobacteria</taxon>
        <taxon>Rhodospirillales</taxon>
        <taxon>Rhodospirillaceae</taxon>
        <taxon>Telmatospirillum</taxon>
    </lineage>
</organism>
<dbReference type="Gene3D" id="3.20.20.190">
    <property type="entry name" value="Phosphatidylinositol (PI) phosphodiesterase"/>
    <property type="match status" value="1"/>
</dbReference>
<evidence type="ECO:0000313" key="2">
    <source>
        <dbReference type="EMBL" id="PKU23339.1"/>
    </source>
</evidence>
<dbReference type="EMBL" id="PIUM01000021">
    <property type="protein sequence ID" value="PKU23339.1"/>
    <property type="molecule type" value="Genomic_DNA"/>
</dbReference>
<dbReference type="PANTHER" id="PTHR46211">
    <property type="entry name" value="GLYCEROPHOSPHORYL DIESTER PHOSPHODIESTERASE"/>
    <property type="match status" value="1"/>
</dbReference>
<keyword evidence="3" id="KW-1185">Reference proteome</keyword>
<name>A0A2N3PSF7_9PROT</name>
<dbReference type="PROSITE" id="PS51704">
    <property type="entry name" value="GP_PDE"/>
    <property type="match status" value="1"/>
</dbReference>
<proteinExistence type="predicted"/>
<dbReference type="Pfam" id="PF03009">
    <property type="entry name" value="GDPD"/>
    <property type="match status" value="1"/>
</dbReference>
<dbReference type="OrthoDB" id="9787897at2"/>
<gene>
    <name evidence="2" type="ORF">CWS72_17045</name>
</gene>